<dbReference type="PRINTS" id="PR01814">
    <property type="entry name" value="ANNEXINPLANT"/>
</dbReference>
<dbReference type="GO" id="GO:0009409">
    <property type="term" value="P:response to cold"/>
    <property type="evidence" value="ECO:0007669"/>
    <property type="project" value="TreeGrafter"/>
</dbReference>
<dbReference type="InterPro" id="IPR037104">
    <property type="entry name" value="Annexin_sf"/>
</dbReference>
<evidence type="ECO:0000256" key="7">
    <source>
        <dbReference type="SAM" id="MobiDB-lite"/>
    </source>
</evidence>
<evidence type="ECO:0000256" key="2">
    <source>
        <dbReference type="ARBA" id="ARBA00022737"/>
    </source>
</evidence>
<protein>
    <submittedName>
        <fullName evidence="8">OLC1v1001065C1</fullName>
    </submittedName>
</protein>
<keyword evidence="3 6" id="KW-0106">Calcium</keyword>
<evidence type="ECO:0000256" key="6">
    <source>
        <dbReference type="PIRSR" id="PIRSR609118-1"/>
    </source>
</evidence>
<evidence type="ECO:0000256" key="1">
    <source>
        <dbReference type="ARBA" id="ARBA00022723"/>
    </source>
</evidence>
<name>A0AAV1D4C3_OLDCO</name>
<feature type="compositionally biased region" description="Acidic residues" evidence="7">
    <location>
        <begin position="137"/>
        <end position="146"/>
    </location>
</feature>
<dbReference type="GO" id="GO:0005886">
    <property type="term" value="C:plasma membrane"/>
    <property type="evidence" value="ECO:0007669"/>
    <property type="project" value="TreeGrafter"/>
</dbReference>
<dbReference type="InterPro" id="IPR018502">
    <property type="entry name" value="Annexin_repeat"/>
</dbReference>
<dbReference type="AlphaFoldDB" id="A0AAV1D4C3"/>
<reference evidence="8" key="1">
    <citation type="submission" date="2023-03" db="EMBL/GenBank/DDBJ databases">
        <authorList>
            <person name="Julca I."/>
        </authorList>
    </citation>
    <scope>NUCLEOTIDE SEQUENCE</scope>
</reference>
<dbReference type="EMBL" id="OX459121">
    <property type="protein sequence ID" value="CAI9102746.1"/>
    <property type="molecule type" value="Genomic_DNA"/>
</dbReference>
<dbReference type="PANTHER" id="PTHR10502:SF220">
    <property type="entry name" value="ANNEXIN D2"/>
    <property type="match status" value="1"/>
</dbReference>
<dbReference type="Pfam" id="PF00191">
    <property type="entry name" value="Annexin"/>
    <property type="match status" value="2"/>
</dbReference>
<sequence length="453" mass="50467">MKDPLIETVVILISDENQFARQCGLKMDEAQKKGTEVGTNKYSTVLIDPKNVKANRLRTWCKFNVEPVDFGNNLIAFAYGPIAKKFLGLTAMELLQNDENKKRAEAVAVEEEGEKKRAATAAVEGKGEKKREVAVVGEEEEREEEGGGSGCSRRGGREEEGGVVAAAAVEGEGEKKRAAAVGIELNVEDVQSQFNGKVFPINIKVIPPKNENDVVHYTIIYLVDKHNSSLDESSTRGYFSTDLGSGSDVPATVAGDSPNEFTACTEEYKTKSLVNNILSRTHEVLIIKILAHRNAPQWKLIIEVYASTYGEYILKDLDAELPNDFQRAILLWTLDPAECDAVLVNEATKWLTSTNWVIMEVATTRSSQDLFKARQAYHARFRRSLEKDVAYHTTDDFCKLLVPLVTAFRYEGEEVNMMLAKSKAKKLHEKISEKAYNHEELIRILTTRSKGAA</sequence>
<dbReference type="GO" id="GO:0005544">
    <property type="term" value="F:calcium-dependent phospholipid binding"/>
    <property type="evidence" value="ECO:0007669"/>
    <property type="project" value="UniProtKB-KW"/>
</dbReference>
<dbReference type="GO" id="GO:0001786">
    <property type="term" value="F:phosphatidylserine binding"/>
    <property type="evidence" value="ECO:0007669"/>
    <property type="project" value="TreeGrafter"/>
</dbReference>
<keyword evidence="2" id="KW-0677">Repeat</keyword>
<evidence type="ECO:0000256" key="5">
    <source>
        <dbReference type="ARBA" id="ARBA00023302"/>
    </source>
</evidence>
<dbReference type="GO" id="GO:0005509">
    <property type="term" value="F:calcium ion binding"/>
    <property type="evidence" value="ECO:0007669"/>
    <property type="project" value="InterPro"/>
</dbReference>
<dbReference type="SMART" id="SM00335">
    <property type="entry name" value="ANX"/>
    <property type="match status" value="2"/>
</dbReference>
<dbReference type="GO" id="GO:0009414">
    <property type="term" value="P:response to water deprivation"/>
    <property type="evidence" value="ECO:0007669"/>
    <property type="project" value="TreeGrafter"/>
</dbReference>
<dbReference type="InterPro" id="IPR009118">
    <property type="entry name" value="AnnexinD_plant"/>
</dbReference>
<organism evidence="8 9">
    <name type="scientific">Oldenlandia corymbosa var. corymbosa</name>
    <dbReference type="NCBI Taxonomy" id="529605"/>
    <lineage>
        <taxon>Eukaryota</taxon>
        <taxon>Viridiplantae</taxon>
        <taxon>Streptophyta</taxon>
        <taxon>Embryophyta</taxon>
        <taxon>Tracheophyta</taxon>
        <taxon>Spermatophyta</taxon>
        <taxon>Magnoliopsida</taxon>
        <taxon>eudicotyledons</taxon>
        <taxon>Gunneridae</taxon>
        <taxon>Pentapetalae</taxon>
        <taxon>asterids</taxon>
        <taxon>lamiids</taxon>
        <taxon>Gentianales</taxon>
        <taxon>Rubiaceae</taxon>
        <taxon>Rubioideae</taxon>
        <taxon>Spermacoceae</taxon>
        <taxon>Hedyotis-Oldenlandia complex</taxon>
        <taxon>Oldenlandia</taxon>
    </lineage>
</organism>
<keyword evidence="1 6" id="KW-0479">Metal-binding</keyword>
<evidence type="ECO:0000256" key="4">
    <source>
        <dbReference type="ARBA" id="ARBA00023216"/>
    </source>
</evidence>
<keyword evidence="4" id="KW-0041">Annexin</keyword>
<feature type="binding site" evidence="6">
    <location>
        <position position="320"/>
    </location>
    <ligand>
        <name>Ca(2+)</name>
        <dbReference type="ChEBI" id="CHEBI:29108"/>
        <label>1</label>
    </ligand>
</feature>
<proteinExistence type="predicted"/>
<accession>A0AAV1D4C3</accession>
<dbReference type="PROSITE" id="PS51897">
    <property type="entry name" value="ANNEXIN_2"/>
    <property type="match status" value="3"/>
</dbReference>
<keyword evidence="5" id="KW-0111">Calcium/phospholipid-binding</keyword>
<dbReference type="SUPFAM" id="SSF47874">
    <property type="entry name" value="Annexin"/>
    <property type="match status" value="1"/>
</dbReference>
<dbReference type="GO" id="GO:0005737">
    <property type="term" value="C:cytoplasm"/>
    <property type="evidence" value="ECO:0007669"/>
    <property type="project" value="TreeGrafter"/>
</dbReference>
<evidence type="ECO:0000256" key="3">
    <source>
        <dbReference type="ARBA" id="ARBA00022837"/>
    </source>
</evidence>
<evidence type="ECO:0000313" key="8">
    <source>
        <dbReference type="EMBL" id="CAI9102746.1"/>
    </source>
</evidence>
<gene>
    <name evidence="8" type="ORF">OLC1_LOCUS12045</name>
</gene>
<feature type="region of interest" description="Disordered" evidence="7">
    <location>
        <begin position="113"/>
        <end position="162"/>
    </location>
</feature>
<dbReference type="GO" id="GO:0009651">
    <property type="term" value="P:response to salt stress"/>
    <property type="evidence" value="ECO:0007669"/>
    <property type="project" value="TreeGrafter"/>
</dbReference>
<dbReference type="Proteomes" id="UP001161247">
    <property type="component" value="Chromosome 4"/>
</dbReference>
<dbReference type="GO" id="GO:0009408">
    <property type="term" value="P:response to heat"/>
    <property type="evidence" value="ECO:0007669"/>
    <property type="project" value="TreeGrafter"/>
</dbReference>
<dbReference type="FunFam" id="1.10.220.10:FF:000006">
    <property type="entry name" value="Annexin"/>
    <property type="match status" value="1"/>
</dbReference>
<dbReference type="PANTHER" id="PTHR10502">
    <property type="entry name" value="ANNEXIN"/>
    <property type="match status" value="1"/>
</dbReference>
<evidence type="ECO:0000313" key="9">
    <source>
        <dbReference type="Proteomes" id="UP001161247"/>
    </source>
</evidence>
<dbReference type="Gene3D" id="1.10.220.10">
    <property type="entry name" value="Annexin"/>
    <property type="match status" value="3"/>
</dbReference>
<keyword evidence="9" id="KW-1185">Reference proteome</keyword>